<dbReference type="EMBL" id="QGUI01000300">
    <property type="protein sequence ID" value="PZM97607.1"/>
    <property type="molecule type" value="Genomic_DNA"/>
</dbReference>
<protein>
    <submittedName>
        <fullName evidence="3">Uncharacterized protein</fullName>
    </submittedName>
</protein>
<proteinExistence type="predicted"/>
<keyword evidence="2" id="KW-1133">Transmembrane helix</keyword>
<feature type="transmembrane region" description="Helical" evidence="2">
    <location>
        <begin position="42"/>
        <end position="63"/>
    </location>
</feature>
<accession>A0A2W4JUY0</accession>
<dbReference type="AlphaFoldDB" id="A0A2W4JUY0"/>
<sequence length="135" mass="13720">MAGPALGEGMGAAVTAEPPRGFSPDELIATARRRARRRRTMMASAATAAVVVAGSVGAVSLAGQQEPGPARLQAAAGDVVRGEVEKAGESLAQLLPRYLPGAEVTSTVAIDDTGLITYEVDDAPGACCTKSTRVR</sequence>
<keyword evidence="2" id="KW-0812">Transmembrane</keyword>
<comment type="caution">
    <text evidence="3">The sequence shown here is derived from an EMBL/GenBank/DDBJ whole genome shotgun (WGS) entry which is preliminary data.</text>
</comment>
<organism evidence="3">
    <name type="scientific">Thermocrispum agreste</name>
    <dbReference type="NCBI Taxonomy" id="37925"/>
    <lineage>
        <taxon>Bacteria</taxon>
        <taxon>Bacillati</taxon>
        <taxon>Actinomycetota</taxon>
        <taxon>Actinomycetes</taxon>
        <taxon>Pseudonocardiales</taxon>
        <taxon>Pseudonocardiaceae</taxon>
        <taxon>Thermocrispum</taxon>
    </lineage>
</organism>
<keyword evidence="2" id="KW-0472">Membrane</keyword>
<evidence type="ECO:0000256" key="1">
    <source>
        <dbReference type="SAM" id="MobiDB-lite"/>
    </source>
</evidence>
<evidence type="ECO:0000256" key="2">
    <source>
        <dbReference type="SAM" id="Phobius"/>
    </source>
</evidence>
<gene>
    <name evidence="3" type="ORF">DIU77_09030</name>
</gene>
<reference evidence="3" key="1">
    <citation type="submission" date="2018-05" db="EMBL/GenBank/DDBJ databases">
        <authorList>
            <person name="Lanie J.A."/>
            <person name="Ng W.-L."/>
            <person name="Kazmierczak K.M."/>
            <person name="Andrzejewski T.M."/>
            <person name="Davidsen T.M."/>
            <person name="Wayne K.J."/>
            <person name="Tettelin H."/>
            <person name="Glass J.I."/>
            <person name="Rusch D."/>
            <person name="Podicherti R."/>
            <person name="Tsui H.-C.T."/>
            <person name="Winkler M.E."/>
        </authorList>
    </citation>
    <scope>NUCLEOTIDE SEQUENCE</scope>
    <source>
        <strain evidence="3">ZC4RG45</strain>
    </source>
</reference>
<feature type="compositionally biased region" description="Gly residues" evidence="1">
    <location>
        <begin position="1"/>
        <end position="10"/>
    </location>
</feature>
<evidence type="ECO:0000313" key="3">
    <source>
        <dbReference type="EMBL" id="PZM97607.1"/>
    </source>
</evidence>
<name>A0A2W4JUY0_9PSEU</name>
<dbReference type="STRING" id="1111738.GCA_000427905_03420"/>
<feature type="region of interest" description="Disordered" evidence="1">
    <location>
        <begin position="1"/>
        <end position="25"/>
    </location>
</feature>